<evidence type="ECO:0000256" key="7">
    <source>
        <dbReference type="ARBA" id="ARBA00023140"/>
    </source>
</evidence>
<keyword evidence="8" id="KW-0675">Receptor</keyword>
<keyword evidence="9" id="KW-0325">Glycoprotein</keyword>
<keyword evidence="4" id="KW-0812">Transmembrane</keyword>
<evidence type="ECO:0000256" key="9">
    <source>
        <dbReference type="ARBA" id="ARBA00023180"/>
    </source>
</evidence>
<dbReference type="Proteomes" id="UP000005666">
    <property type="component" value="Chromosome 3"/>
</dbReference>
<comment type="similarity">
    <text evidence="2">Belongs to the INP2 family.</text>
</comment>
<dbReference type="RefSeq" id="XP_003684955.1">
    <property type="nucleotide sequence ID" value="XM_003684907.1"/>
</dbReference>
<comment type="subcellular location">
    <subcellularLocation>
        <location evidence="1">Peroxisome membrane</location>
        <topology evidence="1">Single-pass membrane protein</topology>
    </subcellularLocation>
</comment>
<protein>
    <recommendedName>
        <fullName evidence="3">Inheritance of peroxisomes protein 2</fullName>
    </recommendedName>
</protein>
<dbReference type="AlphaFoldDB" id="G8BQK9"/>
<dbReference type="PRINTS" id="PR02104">
    <property type="entry name" value="INPROXISOME2"/>
</dbReference>
<dbReference type="OrthoDB" id="4045067at2759"/>
<dbReference type="eggNOG" id="ENOG502QR0E">
    <property type="taxonomic scope" value="Eukaryota"/>
</dbReference>
<keyword evidence="5" id="KW-1133">Transmembrane helix</keyword>
<dbReference type="EMBL" id="HE612858">
    <property type="protein sequence ID" value="CCE62521.1"/>
    <property type="molecule type" value="Genomic_DNA"/>
</dbReference>
<dbReference type="OMA" id="FQYTIIA"/>
<reference evidence="10 11" key="1">
    <citation type="journal article" date="2011" name="Proc. Natl. Acad. Sci. U.S.A.">
        <title>Evolutionary erosion of yeast sex chromosomes by mating-type switching accidents.</title>
        <authorList>
            <person name="Gordon J.L."/>
            <person name="Armisen D."/>
            <person name="Proux-Wera E."/>
            <person name="Oheigeartaigh S.S."/>
            <person name="Byrne K.P."/>
            <person name="Wolfe K.H."/>
        </authorList>
    </citation>
    <scope>NUCLEOTIDE SEQUENCE [LARGE SCALE GENOMIC DNA]</scope>
    <source>
        <strain evidence="11">ATCC 24235 / CBS 4417 / NBRC 1672 / NRRL Y-8282 / UCD 70-5</strain>
    </source>
</reference>
<keyword evidence="7" id="KW-0576">Peroxisome</keyword>
<keyword evidence="6" id="KW-0472">Membrane</keyword>
<keyword evidence="11" id="KW-1185">Reference proteome</keyword>
<name>G8BQK9_TETPH</name>
<dbReference type="HOGENOM" id="CLU_024345_0_0_1"/>
<evidence type="ECO:0000256" key="5">
    <source>
        <dbReference type="ARBA" id="ARBA00022989"/>
    </source>
</evidence>
<dbReference type="InterPro" id="IPR026235">
    <property type="entry name" value="INP2"/>
</dbReference>
<sequence length="770" mass="89459">MKPQYGFPKLHFAGLQIYSDSDNYIENNAIKLQKEELCDINYQLDHKDNDVRLSIGQSEELTPVMGDNGFDRLSTSIPHMRNVTDWTMSTLNEHSPSFANLDVFENIKKVDSNNSNNINSAKIISNEHIAKYFRPLPTRNNNDFLEEFRYTIISSNILNDSEGYRFKFDIKNSILDFHSSKSANTKKRNSILYHTKYGICKSISGDKFKLYRTFNYSKTIINSLRIIRYLSNKRKLEKTKYNNANENSFIIKTICFILICINISSHQQFFYNQCIKYKFMINLKEFLKILQKSDDLIHKYHNVSKELAIYKPLIQKHHHRDINLYKRPDSDIEFNNSEKEFELTLNKINEILTSVLNLQFHQVLKHVIEILPMTDKTELLKYCEIYAIDLPTLYEYINFPAPSIKNKIDRFDTLKKIMLLCLLSITEAKVTYSNNSIVINQISNIFGVIPDDIIATNISRNTLIKNIKDATIIIKNMEEAISPFIQVLVANRNLLYLSIDSQDDNSMSKQESQKLTQDESNHNFLLINIINQTKSLEKAFLGLSSTELKKNEEMNSITNHISNILETWVSMIDKDSISCQKAETTNIGIVNNRFSIDVYNSDRESSVKILDTDILKKQIDIKEVGENTNDIFDVEQVDDFEYAGDENQSVLFFTNEEDFYNSSNKLNKSGISTQKMSTREMTDEELRQKLDQKISILAAENRKVKEKLRTKKSFDLLRNENSNILYSDFKSLKKQGNLDTRSRSSRLRNYSSEETIPIIYELKALFDAGS</sequence>
<gene>
    <name evidence="10" type="primary">TPHA0C03690</name>
    <name evidence="10" type="ordered locus">TPHA_0C03690</name>
</gene>
<evidence type="ECO:0000256" key="6">
    <source>
        <dbReference type="ARBA" id="ARBA00023136"/>
    </source>
</evidence>
<dbReference type="KEGG" id="tpf:TPHA_0C03690"/>
<proteinExistence type="inferred from homology"/>
<evidence type="ECO:0000256" key="4">
    <source>
        <dbReference type="ARBA" id="ARBA00022692"/>
    </source>
</evidence>
<dbReference type="GO" id="GO:0045033">
    <property type="term" value="P:peroxisome inheritance"/>
    <property type="evidence" value="ECO:0007669"/>
    <property type="project" value="InterPro"/>
</dbReference>
<evidence type="ECO:0000313" key="10">
    <source>
        <dbReference type="EMBL" id="CCE62521.1"/>
    </source>
</evidence>
<evidence type="ECO:0000256" key="8">
    <source>
        <dbReference type="ARBA" id="ARBA00023170"/>
    </source>
</evidence>
<evidence type="ECO:0000256" key="3">
    <source>
        <dbReference type="ARBA" id="ARBA00021399"/>
    </source>
</evidence>
<dbReference type="GO" id="GO:0005778">
    <property type="term" value="C:peroxisomal membrane"/>
    <property type="evidence" value="ECO:0007669"/>
    <property type="project" value="UniProtKB-SubCell"/>
</dbReference>
<dbReference type="STRING" id="1071381.G8BQK9"/>
<organism evidence="10 11">
    <name type="scientific">Tetrapisispora phaffii (strain ATCC 24235 / CBS 4417 / NBRC 1672 / NRRL Y-8282 / UCD 70-5)</name>
    <name type="common">Yeast</name>
    <name type="synonym">Fabospora phaffii</name>
    <dbReference type="NCBI Taxonomy" id="1071381"/>
    <lineage>
        <taxon>Eukaryota</taxon>
        <taxon>Fungi</taxon>
        <taxon>Dikarya</taxon>
        <taxon>Ascomycota</taxon>
        <taxon>Saccharomycotina</taxon>
        <taxon>Saccharomycetes</taxon>
        <taxon>Saccharomycetales</taxon>
        <taxon>Saccharomycetaceae</taxon>
        <taxon>Tetrapisispora</taxon>
    </lineage>
</organism>
<evidence type="ECO:0000256" key="1">
    <source>
        <dbReference type="ARBA" id="ARBA00004549"/>
    </source>
</evidence>
<accession>G8BQK9</accession>
<dbReference type="GeneID" id="11533483"/>
<evidence type="ECO:0000313" key="11">
    <source>
        <dbReference type="Proteomes" id="UP000005666"/>
    </source>
</evidence>
<evidence type="ECO:0000256" key="2">
    <source>
        <dbReference type="ARBA" id="ARBA00007231"/>
    </source>
</evidence>